<feature type="region of interest" description="Disordered" evidence="2">
    <location>
        <begin position="364"/>
        <end position="395"/>
    </location>
</feature>
<evidence type="ECO:0000256" key="2">
    <source>
        <dbReference type="SAM" id="MobiDB-lite"/>
    </source>
</evidence>
<dbReference type="EMBL" id="CCBN010000002">
    <property type="protein sequence ID" value="CDO52047.1"/>
    <property type="molecule type" value="Genomic_DNA"/>
</dbReference>
<gene>
    <name evidence="3" type="ORF">BN980_GECA02s05070g</name>
</gene>
<feature type="region of interest" description="Disordered" evidence="2">
    <location>
        <begin position="66"/>
        <end position="141"/>
    </location>
</feature>
<accession>A0A0J9X4J0</accession>
<evidence type="ECO:0000313" key="3">
    <source>
        <dbReference type="EMBL" id="CDO52047.1"/>
    </source>
</evidence>
<feature type="compositionally biased region" description="Polar residues" evidence="2">
    <location>
        <begin position="112"/>
        <end position="134"/>
    </location>
</feature>
<protein>
    <submittedName>
        <fullName evidence="3">Uncharacterized protein</fullName>
    </submittedName>
</protein>
<feature type="compositionally biased region" description="Polar residues" evidence="2">
    <location>
        <begin position="490"/>
        <end position="505"/>
    </location>
</feature>
<feature type="region of interest" description="Disordered" evidence="2">
    <location>
        <begin position="459"/>
        <end position="505"/>
    </location>
</feature>
<organism evidence="3 4">
    <name type="scientific">Geotrichum candidum</name>
    <name type="common">Oospora lactis</name>
    <name type="synonym">Dipodascus geotrichum</name>
    <dbReference type="NCBI Taxonomy" id="1173061"/>
    <lineage>
        <taxon>Eukaryota</taxon>
        <taxon>Fungi</taxon>
        <taxon>Dikarya</taxon>
        <taxon>Ascomycota</taxon>
        <taxon>Saccharomycotina</taxon>
        <taxon>Dipodascomycetes</taxon>
        <taxon>Dipodascales</taxon>
        <taxon>Dipodascaceae</taxon>
        <taxon>Geotrichum</taxon>
    </lineage>
</organism>
<feature type="compositionally biased region" description="Polar residues" evidence="2">
    <location>
        <begin position="381"/>
        <end position="392"/>
    </location>
</feature>
<keyword evidence="4" id="KW-1185">Reference proteome</keyword>
<evidence type="ECO:0000256" key="1">
    <source>
        <dbReference type="SAM" id="Coils"/>
    </source>
</evidence>
<name>A0A0J9X4J0_GEOCN</name>
<keyword evidence="1" id="KW-0175">Coiled coil</keyword>
<comment type="caution">
    <text evidence="3">The sequence shown here is derived from an EMBL/GenBank/DDBJ whole genome shotgun (WGS) entry which is preliminary data.</text>
</comment>
<feature type="coiled-coil region" evidence="1">
    <location>
        <begin position="522"/>
        <end position="549"/>
    </location>
</feature>
<dbReference type="Proteomes" id="UP000242525">
    <property type="component" value="Unassembled WGS sequence"/>
</dbReference>
<reference evidence="3" key="1">
    <citation type="submission" date="2014-03" db="EMBL/GenBank/DDBJ databases">
        <authorList>
            <person name="Casaregola S."/>
        </authorList>
    </citation>
    <scope>NUCLEOTIDE SEQUENCE [LARGE SCALE GENOMIC DNA]</scope>
    <source>
        <strain evidence="3">CLIB 918</strain>
    </source>
</reference>
<evidence type="ECO:0000313" key="4">
    <source>
        <dbReference type="Proteomes" id="UP000242525"/>
    </source>
</evidence>
<dbReference type="AlphaFoldDB" id="A0A0J9X4J0"/>
<sequence length="600" mass="66424">MLRSYSPPPQSPLRLQEVGAAIRLVMKDTFVDSPGPGQTVFPRSSRSFELRDKDISDIFSICSDDERDDLSDYDGKDNSLTRRRPQGPLVHNPTPASVVKNDPVEIKHASTLKPNQPDQRQVHQQQNSKTSSLHSKPLNLSLDVSGHDHYDAKTVVLENKEDNSSLVNTTIYIRKNSYASLHDRLPTPKISSKHLNHRHSSLSNLSDLQLLSQQEDYINLPSPVPPLPPTATSMISSVTGLTQTSLKNPNLNQDKDFSSFSSSNIYNSTPAKPSRLRAASNGTGIISEHKLAAAQPTPATTTLAREHSYKGRSKSLSKIDFSIPNAINSSANFTPEIPIPKMPTTTEQQNGTLSITKMFTNFNWSNKKKRDQKDTNEIVPSKTQPGLGSTKNQKLKPHRFPHFQKSASHGVPPQSMTMDHDLANKKVMRKPVSAVPVLNHILTDNTSVDPWIEFLPSPPELTSDSSSSSTSGSANSSPKSQNSSNSSNSVLPANTTIPTNRKFSASNNAGFAQKLSENDRHIEQLQYNYDMLSNKVKKLRQQKQLALASADIGGDVYDFSKLEQTEKQRYEAGLLLNRAYKRQRDRSGAAEFWVRSVGIN</sequence>
<feature type="compositionally biased region" description="Low complexity" evidence="2">
    <location>
        <begin position="460"/>
        <end position="489"/>
    </location>
</feature>
<proteinExistence type="predicted"/>